<dbReference type="Proteomes" id="UP000269377">
    <property type="component" value="Segment"/>
</dbReference>
<protein>
    <submittedName>
        <fullName evidence="1">Uncharacterized protein</fullName>
    </submittedName>
</protein>
<name>A0A2I7QMF3_9CAUD</name>
<sequence length="75" mass="9038">MKYEFYKDESDPVTPYKVICGDTACWYSVTDFELDLHYVWNRDKHHIDEFSPTILTFLGEFDTLDTLRMLHLLEE</sequence>
<accession>A0A2I7QMF3</accession>
<proteinExistence type="predicted"/>
<dbReference type="EMBL" id="MG592409">
    <property type="protein sequence ID" value="AUR82578.1"/>
    <property type="molecule type" value="Genomic_DNA"/>
</dbReference>
<organism evidence="1 2">
    <name type="scientific">Vibrio phage 1.025.O._10N.222.46.B6</name>
    <dbReference type="NCBI Taxonomy" id="1881420"/>
    <lineage>
        <taxon>Viruses</taxon>
        <taxon>Duplodnaviria</taxon>
        <taxon>Heunggongvirae</taxon>
        <taxon>Uroviricota</taxon>
        <taxon>Caudoviricetes</taxon>
        <taxon>Schitoviridae</taxon>
        <taxon>Pontosvirinae</taxon>
        <taxon>Nahantvirus</taxon>
        <taxon>Nahantvirus 49C7</taxon>
    </lineage>
</organism>
<evidence type="ECO:0000313" key="1">
    <source>
        <dbReference type="EMBL" id="AUR82578.1"/>
    </source>
</evidence>
<gene>
    <name evidence="1" type="ORF">NVP1025O_095</name>
</gene>
<evidence type="ECO:0000313" key="2">
    <source>
        <dbReference type="Proteomes" id="UP000269377"/>
    </source>
</evidence>
<reference evidence="1 2" key="1">
    <citation type="submission" date="2017-11" db="EMBL/GenBank/DDBJ databases">
        <title>A major lineage of nontailed dsDNA viruses as unrecognized killers of marine bacteria.</title>
        <authorList>
            <person name="Kauffman K.M."/>
            <person name="Hussain F.A."/>
            <person name="Yang J."/>
            <person name="Arevalo P."/>
            <person name="Brown J.M."/>
            <person name="Chang W.K."/>
            <person name="VanInsberghe D."/>
            <person name="Elsherbini J."/>
            <person name="Cutler M.B."/>
            <person name="Kelly L."/>
            <person name="Polz M.F."/>
        </authorList>
    </citation>
    <scope>NUCLEOTIDE SEQUENCE [LARGE SCALE GENOMIC DNA]</scope>
</reference>